<feature type="domain" description="Carboxylesterase type B" evidence="2">
    <location>
        <begin position="343"/>
        <end position="433"/>
    </location>
</feature>
<comment type="similarity">
    <text evidence="1">Belongs to the 'GDXG' lipolytic enzyme family.</text>
</comment>
<evidence type="ECO:0000313" key="4">
    <source>
        <dbReference type="Proteomes" id="UP000466683"/>
    </source>
</evidence>
<feature type="domain" description="Carboxylesterase type B" evidence="2">
    <location>
        <begin position="17"/>
        <end position="323"/>
    </location>
</feature>
<dbReference type="Pfam" id="PF00135">
    <property type="entry name" value="COesterase"/>
    <property type="match status" value="2"/>
</dbReference>
<dbReference type="GO" id="GO:0016787">
    <property type="term" value="F:hydrolase activity"/>
    <property type="evidence" value="ECO:0007669"/>
    <property type="project" value="UniProtKB-KW"/>
</dbReference>
<dbReference type="Gene3D" id="3.40.50.1820">
    <property type="entry name" value="alpha/beta hydrolase"/>
    <property type="match status" value="1"/>
</dbReference>
<accession>A0ABM7IQT6</accession>
<evidence type="ECO:0000256" key="1">
    <source>
        <dbReference type="ARBA" id="ARBA00010515"/>
    </source>
</evidence>
<gene>
    <name evidence="3" type="ORF">MBOE_08050</name>
</gene>
<organism evidence="3 4">
    <name type="scientific">Mycolicibacterium boenickei</name>
    <dbReference type="NCBI Taxonomy" id="146017"/>
    <lineage>
        <taxon>Bacteria</taxon>
        <taxon>Bacillati</taxon>
        <taxon>Actinomycetota</taxon>
        <taxon>Actinomycetes</taxon>
        <taxon>Mycobacteriales</taxon>
        <taxon>Mycobacteriaceae</taxon>
        <taxon>Mycolicibacterium</taxon>
    </lineage>
</organism>
<dbReference type="EMBL" id="AP022579">
    <property type="protein sequence ID" value="BBX89156.1"/>
    <property type="molecule type" value="Genomic_DNA"/>
</dbReference>
<keyword evidence="4" id="KW-1185">Reference proteome</keyword>
<dbReference type="InterPro" id="IPR029058">
    <property type="entry name" value="AB_hydrolase_fold"/>
</dbReference>
<evidence type="ECO:0000259" key="2">
    <source>
        <dbReference type="Pfam" id="PF00135"/>
    </source>
</evidence>
<dbReference type="InterPro" id="IPR002018">
    <property type="entry name" value="CarbesteraseB"/>
</dbReference>
<dbReference type="InterPro" id="IPR050309">
    <property type="entry name" value="Type-B_Carboxylest/Lipase"/>
</dbReference>
<name>A0ABM7IQT6_9MYCO</name>
<protein>
    <submittedName>
        <fullName evidence="3">Carboxylic ester hydrolase</fullName>
    </submittedName>
</protein>
<dbReference type="Proteomes" id="UP000466683">
    <property type="component" value="Chromosome"/>
</dbReference>
<dbReference type="SUPFAM" id="SSF53474">
    <property type="entry name" value="alpha/beta-Hydrolases"/>
    <property type="match status" value="1"/>
</dbReference>
<dbReference type="PROSITE" id="PS01173">
    <property type="entry name" value="LIPASE_GDXG_HIS"/>
    <property type="match status" value="1"/>
</dbReference>
<dbReference type="InterPro" id="IPR002168">
    <property type="entry name" value="Lipase_GDXG_HIS_AS"/>
</dbReference>
<dbReference type="PANTHER" id="PTHR11559">
    <property type="entry name" value="CARBOXYLESTERASE"/>
    <property type="match status" value="1"/>
</dbReference>
<reference evidence="3 4" key="1">
    <citation type="journal article" date="2019" name="Emerg. Microbes Infect.">
        <title>Comprehensive subspecies identification of 175 nontuberculous mycobacteria species based on 7547 genomic profiles.</title>
        <authorList>
            <person name="Matsumoto Y."/>
            <person name="Kinjo T."/>
            <person name="Motooka D."/>
            <person name="Nabeya D."/>
            <person name="Jung N."/>
            <person name="Uechi K."/>
            <person name="Horii T."/>
            <person name="Iida T."/>
            <person name="Fujita J."/>
            <person name="Nakamura S."/>
        </authorList>
    </citation>
    <scope>NUCLEOTIDE SEQUENCE [LARGE SCALE GENOMIC DNA]</scope>
    <source>
        <strain evidence="3 4">JCM 15653</strain>
    </source>
</reference>
<evidence type="ECO:0000313" key="3">
    <source>
        <dbReference type="EMBL" id="BBX89156.1"/>
    </source>
</evidence>
<keyword evidence="3" id="KW-0378">Hydrolase</keyword>
<sequence length="444" mass="46782">MFEAVPTNVQEMAERRIAGGTIQVEHRDGLVRARGVRYGSARRFEMAVPPPAWSGVRDATQSGPACPQRPSRLAWVTGDALKGLSTDENCLVLSVTAPADARRLPVMVWFHGGAYVAGSGESAKYDPSALARAGNVVVVNVSYRLGIFGYLAPPGVGADNLGLRDQILALRWVQDNIAAFGGDAANVTAFGQSAGAHSVWSLMLADEAEGLFHRAILQSAPLELDDGRDDMAHAMGSAMATSLAGADPAEASVEQLLAAEGAAVAAAQSFGLLGGLAFAPRLGRGPLPAPADVPDAVAAAAGRIELLIGYTRDDAAPFVAMDPRVARLNRVPVLGRLAVRAGSKAITKQAFSGPAERLAQAWRTHGGRVGTYRFDWAPSNAPLGACHCMELPFLFGSPQTWADAPMLGPQRTIDPQLSAEMRTRWTQFAYRGVDALPAPTLRFG</sequence>
<proteinExistence type="inferred from homology"/>